<dbReference type="PANTHER" id="PTHR33992:SF1">
    <property type="entry name" value="RIBONUCLEASE P PROTEIN COMPONENT"/>
    <property type="match status" value="1"/>
</dbReference>
<dbReference type="Gene3D" id="3.30.230.10">
    <property type="match status" value="1"/>
</dbReference>
<sequence>MARLGGGLDVLRRRADFVAASTDGVKIGGPIIGLHMRDRADAGETPRVGFTVTKRVGGAVERNRMKRRLRAAARLALDGFAKPGCDYVLIARRAVLDVGFERLRRDVAEAAKRAHGRSAGARPRAAGQTDPAAGSRPESGR</sequence>
<dbReference type="NCBIfam" id="TIGR00188">
    <property type="entry name" value="rnpA"/>
    <property type="match status" value="1"/>
</dbReference>
<dbReference type="PROSITE" id="PS00648">
    <property type="entry name" value="RIBONUCLEASE_P"/>
    <property type="match status" value="1"/>
</dbReference>
<evidence type="ECO:0000313" key="10">
    <source>
        <dbReference type="EMBL" id="MDR4306884.1"/>
    </source>
</evidence>
<keyword evidence="3 7" id="KW-0540">Nuclease</keyword>
<protein>
    <recommendedName>
        <fullName evidence="7 8">Ribonuclease P protein component</fullName>
        <shortName evidence="7">RNase P protein</shortName>
        <shortName evidence="7">RNaseP protein</shortName>
        <ecNumber evidence="7 8">3.1.26.5</ecNumber>
    </recommendedName>
    <alternativeName>
        <fullName evidence="7">Protein C5</fullName>
    </alternativeName>
</protein>
<feature type="region of interest" description="Disordered" evidence="9">
    <location>
        <begin position="111"/>
        <end position="141"/>
    </location>
</feature>
<evidence type="ECO:0000313" key="11">
    <source>
        <dbReference type="Proteomes" id="UP001181622"/>
    </source>
</evidence>
<evidence type="ECO:0000256" key="3">
    <source>
        <dbReference type="ARBA" id="ARBA00022722"/>
    </source>
</evidence>
<dbReference type="EMBL" id="JADBEO010000017">
    <property type="protein sequence ID" value="MDR4306884.1"/>
    <property type="molecule type" value="Genomic_DNA"/>
</dbReference>
<dbReference type="InterPro" id="IPR020539">
    <property type="entry name" value="RNase_P_CS"/>
</dbReference>
<evidence type="ECO:0000256" key="7">
    <source>
        <dbReference type="HAMAP-Rule" id="MF_00227"/>
    </source>
</evidence>
<gene>
    <name evidence="7 10" type="primary">rnpA</name>
    <name evidence="10" type="ORF">IHQ68_09670</name>
</gene>
<evidence type="ECO:0000256" key="1">
    <source>
        <dbReference type="ARBA" id="ARBA00002663"/>
    </source>
</evidence>
<dbReference type="EC" id="3.1.26.5" evidence="7 8"/>
<evidence type="ECO:0000256" key="5">
    <source>
        <dbReference type="ARBA" id="ARBA00022801"/>
    </source>
</evidence>
<dbReference type="InterPro" id="IPR014721">
    <property type="entry name" value="Ribsml_uS5_D2-typ_fold_subgr"/>
</dbReference>
<evidence type="ECO:0000256" key="4">
    <source>
        <dbReference type="ARBA" id="ARBA00022759"/>
    </source>
</evidence>
<evidence type="ECO:0000256" key="6">
    <source>
        <dbReference type="ARBA" id="ARBA00022884"/>
    </source>
</evidence>
<proteinExistence type="inferred from homology"/>
<keyword evidence="11" id="KW-1185">Reference proteome</keyword>
<comment type="subunit">
    <text evidence="7">Consists of a catalytic RNA component (M1 or rnpB) and a protein subunit.</text>
</comment>
<dbReference type="RefSeq" id="WP_309391178.1">
    <property type="nucleotide sequence ID" value="NZ_JADBEO010000017.1"/>
</dbReference>
<dbReference type="Proteomes" id="UP001181622">
    <property type="component" value="Unassembled WGS sequence"/>
</dbReference>
<comment type="similarity">
    <text evidence="7">Belongs to the RnpA family.</text>
</comment>
<keyword evidence="2 7" id="KW-0819">tRNA processing</keyword>
<evidence type="ECO:0000256" key="9">
    <source>
        <dbReference type="SAM" id="MobiDB-lite"/>
    </source>
</evidence>
<name>A0ABU1DFH8_9HYPH</name>
<dbReference type="SUPFAM" id="SSF54211">
    <property type="entry name" value="Ribosomal protein S5 domain 2-like"/>
    <property type="match status" value="1"/>
</dbReference>
<dbReference type="PANTHER" id="PTHR33992">
    <property type="entry name" value="RIBONUCLEASE P PROTEIN COMPONENT"/>
    <property type="match status" value="1"/>
</dbReference>
<accession>A0ABU1DFH8</accession>
<comment type="catalytic activity">
    <reaction evidence="7">
        <text>Endonucleolytic cleavage of RNA, removing 5'-extranucleotides from tRNA precursor.</text>
        <dbReference type="EC" id="3.1.26.5"/>
    </reaction>
</comment>
<comment type="function">
    <text evidence="1 7">RNaseP catalyzes the removal of the 5'-leader sequence from pre-tRNA to produce the mature 5'-terminus. It can also cleave other RNA substrates such as 4.5S RNA. The protein component plays an auxiliary but essential role in vivo by binding to the 5'-leader sequence and broadening the substrate specificity of the ribozyme.</text>
</comment>
<dbReference type="HAMAP" id="MF_00227">
    <property type="entry name" value="RNase_P"/>
    <property type="match status" value="1"/>
</dbReference>
<feature type="compositionally biased region" description="Low complexity" evidence="9">
    <location>
        <begin position="117"/>
        <end position="127"/>
    </location>
</feature>
<reference evidence="10" key="1">
    <citation type="submission" date="2020-10" db="EMBL/GenBank/DDBJ databases">
        <authorList>
            <person name="Abbas A."/>
            <person name="Razzaq R."/>
            <person name="Waqas M."/>
            <person name="Abbas N."/>
            <person name="Nielsen T.K."/>
            <person name="Hansen L.H."/>
            <person name="Hussain S."/>
            <person name="Shahid M."/>
        </authorList>
    </citation>
    <scope>NUCLEOTIDE SEQUENCE</scope>
    <source>
        <strain evidence="10">S14</strain>
    </source>
</reference>
<keyword evidence="6 7" id="KW-0694">RNA-binding</keyword>
<keyword evidence="5 7" id="KW-0378">Hydrolase</keyword>
<evidence type="ECO:0000256" key="2">
    <source>
        <dbReference type="ARBA" id="ARBA00022694"/>
    </source>
</evidence>
<comment type="caution">
    <text evidence="10">The sequence shown here is derived from an EMBL/GenBank/DDBJ whole genome shotgun (WGS) entry which is preliminary data.</text>
</comment>
<dbReference type="Pfam" id="PF00825">
    <property type="entry name" value="Ribonuclease_P"/>
    <property type="match status" value="1"/>
</dbReference>
<keyword evidence="4 7" id="KW-0255">Endonuclease</keyword>
<dbReference type="InterPro" id="IPR020568">
    <property type="entry name" value="Ribosomal_Su5_D2-typ_SF"/>
</dbReference>
<organism evidence="10 11">
    <name type="scientific">Chelatococcus sambhunathii</name>
    <dbReference type="NCBI Taxonomy" id="363953"/>
    <lineage>
        <taxon>Bacteria</taxon>
        <taxon>Pseudomonadati</taxon>
        <taxon>Pseudomonadota</taxon>
        <taxon>Alphaproteobacteria</taxon>
        <taxon>Hyphomicrobiales</taxon>
        <taxon>Chelatococcaceae</taxon>
        <taxon>Chelatococcus</taxon>
    </lineage>
</organism>
<dbReference type="GO" id="GO:0004526">
    <property type="term" value="F:ribonuclease P activity"/>
    <property type="evidence" value="ECO:0007669"/>
    <property type="project" value="UniProtKB-EC"/>
</dbReference>
<dbReference type="InterPro" id="IPR000100">
    <property type="entry name" value="RNase_P"/>
</dbReference>
<evidence type="ECO:0000256" key="8">
    <source>
        <dbReference type="NCBIfam" id="TIGR00188"/>
    </source>
</evidence>